<reference evidence="4 5" key="1">
    <citation type="submission" date="2016-07" db="EMBL/GenBank/DDBJ databases">
        <title>Pervasive Adenine N6-methylation of Active Genes in Fungi.</title>
        <authorList>
            <consortium name="DOE Joint Genome Institute"/>
            <person name="Mondo S.J."/>
            <person name="Dannebaum R.O."/>
            <person name="Kuo R.C."/>
            <person name="Labutti K."/>
            <person name="Haridas S."/>
            <person name="Kuo A."/>
            <person name="Salamov A."/>
            <person name="Ahrendt S.R."/>
            <person name="Lipzen A."/>
            <person name="Sullivan W."/>
            <person name="Andreopoulos W.B."/>
            <person name="Clum A."/>
            <person name="Lindquist E."/>
            <person name="Daum C."/>
            <person name="Ramamoorthy G.K."/>
            <person name="Gryganskyi A."/>
            <person name="Culley D."/>
            <person name="Magnuson J.K."/>
            <person name="James T.Y."/>
            <person name="O'Malley M.A."/>
            <person name="Stajich J.E."/>
            <person name="Spatafora J.W."/>
            <person name="Visel A."/>
            <person name="Grigoriev I.V."/>
        </authorList>
    </citation>
    <scope>NUCLEOTIDE SEQUENCE [LARGE SCALE GENOMIC DNA]</scope>
    <source>
        <strain evidence="4 5">JEL800</strain>
    </source>
</reference>
<evidence type="ECO:0000256" key="2">
    <source>
        <dbReference type="SAM" id="MobiDB-lite"/>
    </source>
</evidence>
<dbReference type="EMBL" id="MCGO01000007">
    <property type="protein sequence ID" value="ORY50446.1"/>
    <property type="molecule type" value="Genomic_DNA"/>
</dbReference>
<feature type="compositionally biased region" description="Polar residues" evidence="2">
    <location>
        <begin position="67"/>
        <end position="104"/>
    </location>
</feature>
<comment type="caution">
    <text evidence="4">The sequence shown here is derived from an EMBL/GenBank/DDBJ whole genome shotgun (WGS) entry which is preliminary data.</text>
</comment>
<proteinExistence type="predicted"/>
<evidence type="ECO:0000259" key="3">
    <source>
        <dbReference type="PROSITE" id="PS50103"/>
    </source>
</evidence>
<feature type="region of interest" description="Disordered" evidence="2">
    <location>
        <begin position="57"/>
        <end position="104"/>
    </location>
</feature>
<protein>
    <recommendedName>
        <fullName evidence="3">C3H1-type domain-containing protein</fullName>
    </recommendedName>
</protein>
<dbReference type="AlphaFoldDB" id="A0A1Y2CU78"/>
<dbReference type="GO" id="GO:0008270">
    <property type="term" value="F:zinc ion binding"/>
    <property type="evidence" value="ECO:0007669"/>
    <property type="project" value="UniProtKB-KW"/>
</dbReference>
<sequence>MSTLAIQLSPLTTQMYARILFLEQHCRKLEAAINALEDDNIQTDVIVNNTSASVVHSSATSDAQPGPFSSSSLQLDADQRTTVSEQPRNDDTQNAETNSVESETLYSESEASVSLMAETADPINQRHSLRHSSTTLYTFKYNVNALCHEFNFHEPCQRIRCKHRHLCAICLKPSHSIKKCPDGKGFVWQTYCVVWNSKGQCAKNERCKFRHACLKCEAGDHGSCDCTVSLVASSESFLNNIVPNQTNSFSFLSKLISF</sequence>
<keyword evidence="1" id="KW-0863">Zinc-finger</keyword>
<keyword evidence="5" id="KW-1185">Reference proteome</keyword>
<organism evidence="4 5">
    <name type="scientific">Rhizoclosmatium globosum</name>
    <dbReference type="NCBI Taxonomy" id="329046"/>
    <lineage>
        <taxon>Eukaryota</taxon>
        <taxon>Fungi</taxon>
        <taxon>Fungi incertae sedis</taxon>
        <taxon>Chytridiomycota</taxon>
        <taxon>Chytridiomycota incertae sedis</taxon>
        <taxon>Chytridiomycetes</taxon>
        <taxon>Chytridiales</taxon>
        <taxon>Chytriomycetaceae</taxon>
        <taxon>Rhizoclosmatium</taxon>
    </lineage>
</organism>
<evidence type="ECO:0000313" key="5">
    <source>
        <dbReference type="Proteomes" id="UP000193642"/>
    </source>
</evidence>
<dbReference type="PROSITE" id="PS50103">
    <property type="entry name" value="ZF_C3H1"/>
    <property type="match status" value="1"/>
</dbReference>
<feature type="zinc finger region" description="C3H1-type" evidence="1">
    <location>
        <begin position="191"/>
        <end position="214"/>
    </location>
</feature>
<evidence type="ECO:0000313" key="4">
    <source>
        <dbReference type="EMBL" id="ORY50446.1"/>
    </source>
</evidence>
<feature type="domain" description="C3H1-type" evidence="3">
    <location>
        <begin position="191"/>
        <end position="214"/>
    </location>
</feature>
<evidence type="ECO:0000256" key="1">
    <source>
        <dbReference type="PROSITE-ProRule" id="PRU00723"/>
    </source>
</evidence>
<accession>A0A1Y2CU78</accession>
<name>A0A1Y2CU78_9FUNG</name>
<gene>
    <name evidence="4" type="ORF">BCR33DRAFT_713244</name>
</gene>
<dbReference type="Proteomes" id="UP000193642">
    <property type="component" value="Unassembled WGS sequence"/>
</dbReference>
<dbReference type="InterPro" id="IPR000571">
    <property type="entry name" value="Znf_CCCH"/>
</dbReference>
<keyword evidence="1" id="KW-0479">Metal-binding</keyword>
<keyword evidence="1" id="KW-0862">Zinc</keyword>